<dbReference type="Proteomes" id="UP000032668">
    <property type="component" value="Unassembled WGS sequence"/>
</dbReference>
<dbReference type="Gene3D" id="3.90.1720.10">
    <property type="entry name" value="endopeptidase domain like (from Nostoc punctiforme)"/>
    <property type="match status" value="1"/>
</dbReference>
<accession>A0A0D6PDU0</accession>
<protein>
    <recommendedName>
        <fullName evidence="3">Peptidoglycan peptidase</fullName>
    </recommendedName>
</protein>
<dbReference type="AlphaFoldDB" id="A0A0D6PDU0"/>
<reference evidence="1 2" key="1">
    <citation type="submission" date="2012-11" db="EMBL/GenBank/DDBJ databases">
        <title>Whole genome sequence of Acidocella aminolytica 101 = DSM 11237.</title>
        <authorList>
            <person name="Azuma Y."/>
            <person name="Higashiura N."/>
            <person name="Hirakawa H."/>
            <person name="Matsushita K."/>
        </authorList>
    </citation>
    <scope>NUCLEOTIDE SEQUENCE [LARGE SCALE GENOMIC DNA]</scope>
    <source>
        <strain evidence="2">101 / DSM 11237</strain>
    </source>
</reference>
<dbReference type="RefSeq" id="WP_048878259.1">
    <property type="nucleotide sequence ID" value="NZ_BANC01000030.1"/>
</dbReference>
<organism evidence="1 2">
    <name type="scientific">Acidocella aminolytica 101 = DSM 11237</name>
    <dbReference type="NCBI Taxonomy" id="1120923"/>
    <lineage>
        <taxon>Bacteria</taxon>
        <taxon>Pseudomonadati</taxon>
        <taxon>Pseudomonadota</taxon>
        <taxon>Alphaproteobacteria</taxon>
        <taxon>Acetobacterales</taxon>
        <taxon>Acidocellaceae</taxon>
        <taxon>Acidocella</taxon>
    </lineage>
</organism>
<dbReference type="STRING" id="1120923.SAMN02746095_02973"/>
<evidence type="ECO:0000313" key="2">
    <source>
        <dbReference type="Proteomes" id="UP000032668"/>
    </source>
</evidence>
<dbReference type="SUPFAM" id="SSF54001">
    <property type="entry name" value="Cysteine proteinases"/>
    <property type="match status" value="1"/>
</dbReference>
<dbReference type="EMBL" id="BANC01000030">
    <property type="protein sequence ID" value="GAN79827.1"/>
    <property type="molecule type" value="Genomic_DNA"/>
</dbReference>
<gene>
    <name evidence="1" type="ORF">Aam_030_060</name>
</gene>
<keyword evidence="2" id="KW-1185">Reference proteome</keyword>
<evidence type="ECO:0008006" key="3">
    <source>
        <dbReference type="Google" id="ProtNLM"/>
    </source>
</evidence>
<sequence>MLKLFFSEGSGIGGAIVRTATWSWCAHTGFLLKNGNILDAHPTYGVSERKADFTGRVEYFALPQISSTRAALILRCAREEIGKPYDWGGIVNFGLHRNWRSKDAWFCSEFVAWAMARAGTPLLRTDHVNRVTPRDLLLSPHLCSSSW</sequence>
<name>A0A0D6PDU0_9PROT</name>
<dbReference type="InterPro" id="IPR038765">
    <property type="entry name" value="Papain-like_cys_pep_sf"/>
</dbReference>
<comment type="caution">
    <text evidence="1">The sequence shown here is derived from an EMBL/GenBank/DDBJ whole genome shotgun (WGS) entry which is preliminary data.</text>
</comment>
<proteinExistence type="predicted"/>
<dbReference type="OrthoDB" id="95478at2"/>
<evidence type="ECO:0000313" key="1">
    <source>
        <dbReference type="EMBL" id="GAN79827.1"/>
    </source>
</evidence>